<dbReference type="Proteomes" id="UP000298460">
    <property type="component" value="Unassembled WGS sequence"/>
</dbReference>
<protein>
    <submittedName>
        <fullName evidence="1">Phage tail sheath protein</fullName>
    </submittedName>
</protein>
<dbReference type="AlphaFoldDB" id="A0A4Z0R5H0"/>
<dbReference type="PANTHER" id="PTHR35861">
    <property type="match status" value="1"/>
</dbReference>
<gene>
    <name evidence="1" type="ORF">E4K67_17455</name>
</gene>
<evidence type="ECO:0000313" key="2">
    <source>
        <dbReference type="Proteomes" id="UP000298460"/>
    </source>
</evidence>
<comment type="caution">
    <text evidence="1">The sequence shown here is derived from an EMBL/GenBank/DDBJ whole genome shotgun (WGS) entry which is preliminary data.</text>
</comment>
<organism evidence="1 2">
    <name type="scientific">Desulfosporosinus fructosivorans</name>
    <dbReference type="NCBI Taxonomy" id="2018669"/>
    <lineage>
        <taxon>Bacteria</taxon>
        <taxon>Bacillati</taxon>
        <taxon>Bacillota</taxon>
        <taxon>Clostridia</taxon>
        <taxon>Eubacteriales</taxon>
        <taxon>Desulfitobacteriaceae</taxon>
        <taxon>Desulfosporosinus</taxon>
    </lineage>
</organism>
<accession>A0A4Z0R5H0</accession>
<proteinExistence type="predicted"/>
<dbReference type="OrthoDB" id="9767864at2"/>
<reference evidence="1 2" key="1">
    <citation type="submission" date="2019-03" db="EMBL/GenBank/DDBJ databases">
        <title>Draft Genome Sequence of Desulfosporosinus fructosivorans Strain 63.6F, Isolated from Marine Sediment in the Baltic Sea.</title>
        <authorList>
            <person name="Hausmann B."/>
            <person name="Vandieken V."/>
            <person name="Pjevac P."/>
            <person name="Schreck K."/>
            <person name="Herbold C.W."/>
            <person name="Loy A."/>
        </authorList>
    </citation>
    <scope>NUCLEOTIDE SEQUENCE [LARGE SCALE GENOMIC DNA]</scope>
    <source>
        <strain evidence="1 2">63.6F</strain>
    </source>
</reference>
<sequence length="483" mass="52498">MYQHGAFADILATKDYIPPKGVSTLPVYFGRLPVHQLEDYSGAVNKAVLVQSYQDAVAKVGYNDADWVNYDLCEAIYAHFRNDIQVIGPIIIVNVLDPDIHVLADQTASVALTNSKGYISNNKVIVKSIAIAGKVKGTDFTASYIPDGSKVLITDLTGAIVSPVTVTFDEVDPSLADAASVIGGTDVNGVKTGISVVDLVYLTHNMIPTLFNSPGWSFDPDVDAALKVAAQKINGHWYAFVNSDMDSTATTNTITKAQAWKDTNGYDSHLEAPCWPMAQNGTRKFHLSTLATVTMQWVDYQNDNVPCETPSNKPVDVTGMCLADGTSIVFDQMQANVLNSKGIRTLSYWGGRWVLWGGHTGEYAYGKDMDKANVFDCGVRMLQYIANTFQSRYGIIVDKPINRSKVETILNDYQEWFDTLIGQGKILLGKIAFNEISNPTSDIVEGDFVFDVATTTTPPGKSLTAKITYTTAGLSVLFGGESA</sequence>
<dbReference type="EMBL" id="SPQQ01000006">
    <property type="protein sequence ID" value="TGE36886.1"/>
    <property type="molecule type" value="Genomic_DNA"/>
</dbReference>
<evidence type="ECO:0000313" key="1">
    <source>
        <dbReference type="EMBL" id="TGE36886.1"/>
    </source>
</evidence>
<name>A0A4Z0R5H0_9FIRM</name>
<dbReference type="PANTHER" id="PTHR35861:SF2">
    <property type="entry name" value="FELS-2 PROPHAGE PROTEIN"/>
    <property type="match status" value="1"/>
</dbReference>
<keyword evidence="2" id="KW-1185">Reference proteome</keyword>
<dbReference type="InterPro" id="IPR052042">
    <property type="entry name" value="Tail_sheath_structural"/>
</dbReference>